<dbReference type="KEGG" id="salo:EF888_15195"/>
<keyword evidence="2" id="KW-0489">Methyltransferase</keyword>
<dbReference type="PANTHER" id="PTHR43591:SF24">
    <property type="entry name" value="2-METHOXY-6-POLYPRENYL-1,4-BENZOQUINOL METHYLASE, MITOCHONDRIAL"/>
    <property type="match status" value="1"/>
</dbReference>
<accession>A0A316GFU6</accession>
<feature type="domain" description="Methyltransferase" evidence="1">
    <location>
        <begin position="47"/>
        <end position="138"/>
    </location>
</feature>
<proteinExistence type="predicted"/>
<dbReference type="Pfam" id="PF13649">
    <property type="entry name" value="Methyltransf_25"/>
    <property type="match status" value="1"/>
</dbReference>
<dbReference type="Proteomes" id="UP000245390">
    <property type="component" value="Unassembled WGS sequence"/>
</dbReference>
<dbReference type="AlphaFoldDB" id="A0A316GFU6"/>
<evidence type="ECO:0000313" key="3">
    <source>
        <dbReference type="Proteomes" id="UP000245390"/>
    </source>
</evidence>
<dbReference type="OrthoDB" id="9787738at2"/>
<name>A0A316GFU6_9RHOB</name>
<dbReference type="SUPFAM" id="SSF53335">
    <property type="entry name" value="S-adenosyl-L-methionine-dependent methyltransferases"/>
    <property type="match status" value="1"/>
</dbReference>
<comment type="caution">
    <text evidence="2">The sequence shown here is derived from an EMBL/GenBank/DDBJ whole genome shotgun (WGS) entry which is preliminary data.</text>
</comment>
<dbReference type="GO" id="GO:0032259">
    <property type="term" value="P:methylation"/>
    <property type="evidence" value="ECO:0007669"/>
    <property type="project" value="UniProtKB-KW"/>
</dbReference>
<evidence type="ECO:0000259" key="1">
    <source>
        <dbReference type="Pfam" id="PF13649"/>
    </source>
</evidence>
<dbReference type="InterPro" id="IPR041698">
    <property type="entry name" value="Methyltransf_25"/>
</dbReference>
<dbReference type="PANTHER" id="PTHR43591">
    <property type="entry name" value="METHYLTRANSFERASE"/>
    <property type="match status" value="1"/>
</dbReference>
<sequence>MTRNAAAAGQVSKSAAEIYDEFFVPALFGPWAGPLCDAVEVGPGKDVLDIACGTGATTREAAERVGPSGRVVGLDRNQGMLDVARRRAPDMEWIEGLAEALPFAGGSFDRVLCQFGLMFFDQQTKALNEMARVVRPGGRIALTVWDDVARSPAYAGIIELILEMFGQDAAAALRAPFALGDKLVLLRVLEDGGLAGAKLTTATGTARFASIREWVRTDVRGWTLGDFIDDAGFEELVKAAETRLRGFAASNGTVAFPAPAHVAVWNRKPKEHG</sequence>
<reference evidence="2 3" key="1">
    <citation type="submission" date="2018-05" db="EMBL/GenBank/DDBJ databases">
        <title>Genomic Encyclopedia of Type Strains, Phase IV (KMG-IV): sequencing the most valuable type-strain genomes for metagenomic binning, comparative biology and taxonomic classification.</title>
        <authorList>
            <person name="Goeker M."/>
        </authorList>
    </citation>
    <scope>NUCLEOTIDE SEQUENCE [LARGE SCALE GENOMIC DNA]</scope>
    <source>
        <strain evidence="2 3">DSM 103371</strain>
    </source>
</reference>
<keyword evidence="2" id="KW-0830">Ubiquinone</keyword>
<dbReference type="InterPro" id="IPR029063">
    <property type="entry name" value="SAM-dependent_MTases_sf"/>
</dbReference>
<dbReference type="CDD" id="cd02440">
    <property type="entry name" value="AdoMet_MTases"/>
    <property type="match status" value="1"/>
</dbReference>
<gene>
    <name evidence="2" type="ORF">C8D95_11392</name>
</gene>
<keyword evidence="2" id="KW-0808">Transferase</keyword>
<dbReference type="GO" id="GO:0008168">
    <property type="term" value="F:methyltransferase activity"/>
    <property type="evidence" value="ECO:0007669"/>
    <property type="project" value="UniProtKB-KW"/>
</dbReference>
<evidence type="ECO:0000313" key="2">
    <source>
        <dbReference type="EMBL" id="PWK53567.1"/>
    </source>
</evidence>
<dbReference type="EMBL" id="QGGV01000013">
    <property type="protein sequence ID" value="PWK53567.1"/>
    <property type="molecule type" value="Genomic_DNA"/>
</dbReference>
<keyword evidence="3" id="KW-1185">Reference proteome</keyword>
<protein>
    <submittedName>
        <fullName evidence="2">Ubiquinone/menaquinone biosynthesis C-methylase UbiE</fullName>
    </submittedName>
</protein>
<dbReference type="Gene3D" id="3.40.50.150">
    <property type="entry name" value="Vaccinia Virus protein VP39"/>
    <property type="match status" value="1"/>
</dbReference>
<organism evidence="2 3">
    <name type="scientific">Silicimonas algicola</name>
    <dbReference type="NCBI Taxonomy" id="1826607"/>
    <lineage>
        <taxon>Bacteria</taxon>
        <taxon>Pseudomonadati</taxon>
        <taxon>Pseudomonadota</taxon>
        <taxon>Alphaproteobacteria</taxon>
        <taxon>Rhodobacterales</taxon>
        <taxon>Paracoccaceae</taxon>
    </lineage>
</organism>
<dbReference type="RefSeq" id="WP_109761027.1">
    <property type="nucleotide sequence ID" value="NZ_CP034588.1"/>
</dbReference>